<accession>A0A835SJ22</accession>
<sequence>MGCIAATFGIAASASLFTASTFVDRMDEPAVANNIKKVMKTTFPVHMTYMVGGTVAALVQAAKSDHNRGLWLASAALFGSALPYTYFLVTDDTRAIIKAGEDKAAPPAGAVKRMAQSGYIRVALMATGTLVMVLALAKKK</sequence>
<keyword evidence="1" id="KW-0812">Transmembrane</keyword>
<evidence type="ECO:0000256" key="1">
    <source>
        <dbReference type="SAM" id="Phobius"/>
    </source>
</evidence>
<dbReference type="AlphaFoldDB" id="A0A835SJ22"/>
<dbReference type="EMBL" id="JAEHOC010000066">
    <property type="protein sequence ID" value="KAG2424383.1"/>
    <property type="molecule type" value="Genomic_DNA"/>
</dbReference>
<evidence type="ECO:0000313" key="4">
    <source>
        <dbReference type="Proteomes" id="UP000650467"/>
    </source>
</evidence>
<protein>
    <recommendedName>
        <fullName evidence="5">DUF1772 domain-containing protein</fullName>
    </recommendedName>
</protein>
<dbReference type="OrthoDB" id="531265at2759"/>
<organism evidence="3 4">
    <name type="scientific">Chlamydomonas incerta</name>
    <dbReference type="NCBI Taxonomy" id="51695"/>
    <lineage>
        <taxon>Eukaryota</taxon>
        <taxon>Viridiplantae</taxon>
        <taxon>Chlorophyta</taxon>
        <taxon>core chlorophytes</taxon>
        <taxon>Chlorophyceae</taxon>
        <taxon>CS clade</taxon>
        <taxon>Chlamydomonadales</taxon>
        <taxon>Chlamydomonadaceae</taxon>
        <taxon>Chlamydomonas</taxon>
    </lineage>
</organism>
<feature type="transmembrane region" description="Helical" evidence="1">
    <location>
        <begin position="43"/>
        <end position="62"/>
    </location>
</feature>
<keyword evidence="1" id="KW-1133">Transmembrane helix</keyword>
<evidence type="ECO:0008006" key="5">
    <source>
        <dbReference type="Google" id="ProtNLM"/>
    </source>
</evidence>
<feature type="transmembrane region" description="Helical" evidence="1">
    <location>
        <begin position="69"/>
        <end position="89"/>
    </location>
</feature>
<comment type="caution">
    <text evidence="3">The sequence shown here is derived from an EMBL/GenBank/DDBJ whole genome shotgun (WGS) entry which is preliminary data.</text>
</comment>
<evidence type="ECO:0000256" key="2">
    <source>
        <dbReference type="SAM" id="SignalP"/>
    </source>
</evidence>
<gene>
    <name evidence="3" type="ORF">HXX76_014592</name>
</gene>
<name>A0A835SJ22_CHLIN</name>
<feature type="chain" id="PRO_5032509251" description="DUF1772 domain-containing protein" evidence="2">
    <location>
        <begin position="20"/>
        <end position="140"/>
    </location>
</feature>
<reference evidence="3" key="1">
    <citation type="journal article" date="2020" name="bioRxiv">
        <title>Comparative genomics of Chlamydomonas.</title>
        <authorList>
            <person name="Craig R.J."/>
            <person name="Hasan A.R."/>
            <person name="Ness R.W."/>
            <person name="Keightley P.D."/>
        </authorList>
    </citation>
    <scope>NUCLEOTIDE SEQUENCE</scope>
    <source>
        <strain evidence="3">SAG 7.73</strain>
    </source>
</reference>
<feature type="transmembrane region" description="Helical" evidence="1">
    <location>
        <begin position="118"/>
        <end position="137"/>
    </location>
</feature>
<feature type="signal peptide" evidence="2">
    <location>
        <begin position="1"/>
        <end position="19"/>
    </location>
</feature>
<proteinExistence type="predicted"/>
<evidence type="ECO:0000313" key="3">
    <source>
        <dbReference type="EMBL" id="KAG2424383.1"/>
    </source>
</evidence>
<keyword evidence="4" id="KW-1185">Reference proteome</keyword>
<keyword evidence="2" id="KW-0732">Signal</keyword>
<dbReference type="Proteomes" id="UP000650467">
    <property type="component" value="Unassembled WGS sequence"/>
</dbReference>
<keyword evidence="1" id="KW-0472">Membrane</keyword>